<dbReference type="Pfam" id="PF02826">
    <property type="entry name" value="2-Hacid_dh_C"/>
    <property type="match status" value="1"/>
</dbReference>
<dbReference type="SUPFAM" id="SSF51735">
    <property type="entry name" value="NAD(P)-binding Rossmann-fold domains"/>
    <property type="match status" value="1"/>
</dbReference>
<dbReference type="Gene3D" id="3.40.50.720">
    <property type="entry name" value="NAD(P)-binding Rossmann-like Domain"/>
    <property type="match status" value="2"/>
</dbReference>
<dbReference type="InterPro" id="IPR006140">
    <property type="entry name" value="D-isomer_DH_NAD-bd"/>
</dbReference>
<dbReference type="CDD" id="cd12162">
    <property type="entry name" value="2-Hacid_dh_4"/>
    <property type="match status" value="1"/>
</dbReference>
<dbReference type="PANTHER" id="PTHR43761">
    <property type="entry name" value="D-ISOMER SPECIFIC 2-HYDROXYACID DEHYDROGENASE FAMILY PROTEIN (AFU_ORTHOLOGUE AFUA_1G13630)"/>
    <property type="match status" value="1"/>
</dbReference>
<evidence type="ECO:0000256" key="1">
    <source>
        <dbReference type="ARBA" id="ARBA00005854"/>
    </source>
</evidence>
<sequence>MSPEIVFLDRETLPATVRRPEAPHRWVEYAQTGIDEARERLRTATVAISNKVPLTAELIYGAPELKCIAVAATGYNIVDLAACRDRGIVVSNIRDYATAGVPEHALMLMLALKRQLLSYRRDLAGGAWQRAPGFCHFGAPLHDLAGGTLTIVGSGALGQALGKLARALGMHVIFAEKKEATSLRPGYVPFDQAIAQADVISLHCPLNERTRNMIAERELGLMKSDAVLINTARGGLIDETALLEALQTGRIGGAGLDVLIEEPPRNGNLLLDVDLPNLIITPHIAWAGAETMQRLADQLIDNVDAFLRGEPRNVVS</sequence>
<feature type="domain" description="D-isomer specific 2-hydroxyacid dehydrogenase NAD-binding" evidence="6">
    <location>
        <begin position="106"/>
        <end position="285"/>
    </location>
</feature>
<organism evidence="7 8">
    <name type="scientific">Jeongeupia chitinilytica</name>
    <dbReference type="NCBI Taxonomy" id="1041641"/>
    <lineage>
        <taxon>Bacteria</taxon>
        <taxon>Pseudomonadati</taxon>
        <taxon>Pseudomonadota</taxon>
        <taxon>Betaproteobacteria</taxon>
        <taxon>Neisseriales</taxon>
        <taxon>Chitinibacteraceae</taxon>
        <taxon>Jeongeupia</taxon>
    </lineage>
</organism>
<accession>A0ABQ3GW86</accession>
<evidence type="ECO:0000259" key="6">
    <source>
        <dbReference type="Pfam" id="PF02826"/>
    </source>
</evidence>
<dbReference type="EMBL" id="BMYO01000001">
    <property type="protein sequence ID" value="GHD57420.1"/>
    <property type="molecule type" value="Genomic_DNA"/>
</dbReference>
<dbReference type="Pfam" id="PF00389">
    <property type="entry name" value="2-Hacid_dh"/>
    <property type="match status" value="1"/>
</dbReference>
<keyword evidence="3" id="KW-0520">NAD</keyword>
<evidence type="ECO:0000313" key="8">
    <source>
        <dbReference type="Proteomes" id="UP000604737"/>
    </source>
</evidence>
<evidence type="ECO:0000259" key="5">
    <source>
        <dbReference type="Pfam" id="PF00389"/>
    </source>
</evidence>
<keyword evidence="2 4" id="KW-0560">Oxidoreductase</keyword>
<dbReference type="Proteomes" id="UP000604737">
    <property type="component" value="Unassembled WGS sequence"/>
</dbReference>
<evidence type="ECO:0000313" key="7">
    <source>
        <dbReference type="EMBL" id="GHD57420.1"/>
    </source>
</evidence>
<feature type="domain" description="D-isomer specific 2-hydroxyacid dehydrogenase catalytic" evidence="5">
    <location>
        <begin position="34"/>
        <end position="315"/>
    </location>
</feature>
<dbReference type="InterPro" id="IPR036291">
    <property type="entry name" value="NAD(P)-bd_dom_sf"/>
</dbReference>
<proteinExistence type="inferred from homology"/>
<dbReference type="SUPFAM" id="SSF52283">
    <property type="entry name" value="Formate/glycerate dehydrogenase catalytic domain-like"/>
    <property type="match status" value="1"/>
</dbReference>
<gene>
    <name evidence="7" type="primary">hprA</name>
    <name evidence="7" type="ORF">GCM10007350_06080</name>
</gene>
<reference evidence="8" key="1">
    <citation type="journal article" date="2019" name="Int. J. Syst. Evol. Microbiol.">
        <title>The Global Catalogue of Microorganisms (GCM) 10K type strain sequencing project: providing services to taxonomists for standard genome sequencing and annotation.</title>
        <authorList>
            <consortium name="The Broad Institute Genomics Platform"/>
            <consortium name="The Broad Institute Genome Sequencing Center for Infectious Disease"/>
            <person name="Wu L."/>
            <person name="Ma J."/>
        </authorList>
    </citation>
    <scope>NUCLEOTIDE SEQUENCE [LARGE SCALE GENOMIC DNA]</scope>
    <source>
        <strain evidence="8">KCTC 23701</strain>
    </source>
</reference>
<protein>
    <submittedName>
        <fullName evidence="7">Glycerate dehydrogenase</fullName>
    </submittedName>
</protein>
<evidence type="ECO:0000256" key="2">
    <source>
        <dbReference type="ARBA" id="ARBA00023002"/>
    </source>
</evidence>
<name>A0ABQ3GW86_9NEIS</name>
<evidence type="ECO:0000256" key="3">
    <source>
        <dbReference type="ARBA" id="ARBA00023027"/>
    </source>
</evidence>
<keyword evidence="8" id="KW-1185">Reference proteome</keyword>
<dbReference type="PROSITE" id="PS00671">
    <property type="entry name" value="D_2_HYDROXYACID_DH_3"/>
    <property type="match status" value="1"/>
</dbReference>
<comment type="caution">
    <text evidence="7">The sequence shown here is derived from an EMBL/GenBank/DDBJ whole genome shotgun (WGS) entry which is preliminary data.</text>
</comment>
<dbReference type="InterPro" id="IPR006139">
    <property type="entry name" value="D-isomer_2_OHA_DH_cat_dom"/>
</dbReference>
<comment type="similarity">
    <text evidence="1 4">Belongs to the D-isomer specific 2-hydroxyacid dehydrogenase family.</text>
</comment>
<dbReference type="InterPro" id="IPR029753">
    <property type="entry name" value="D-isomer_DH_CS"/>
</dbReference>
<dbReference type="RefSeq" id="WP_189458653.1">
    <property type="nucleotide sequence ID" value="NZ_BMYO01000001.1"/>
</dbReference>
<dbReference type="InterPro" id="IPR050418">
    <property type="entry name" value="D-iso_2-hydroxyacid_DH_PdxB"/>
</dbReference>
<evidence type="ECO:0000256" key="4">
    <source>
        <dbReference type="RuleBase" id="RU003719"/>
    </source>
</evidence>
<dbReference type="PANTHER" id="PTHR43761:SF1">
    <property type="entry name" value="D-ISOMER SPECIFIC 2-HYDROXYACID DEHYDROGENASE CATALYTIC DOMAIN-CONTAINING PROTEIN-RELATED"/>
    <property type="match status" value="1"/>
</dbReference>